<dbReference type="EMBL" id="CM026433">
    <property type="protein sequence ID" value="KAG0553406.1"/>
    <property type="molecule type" value="Genomic_DNA"/>
</dbReference>
<name>A0A8T0G257_CERPU</name>
<sequence length="54" mass="6172">MSVNDLVYLSNEGFHENYLAVAKCTDHDLGVCTVRRRESLSSQFSHREIGMELL</sequence>
<proteinExistence type="predicted"/>
<evidence type="ECO:0000313" key="2">
    <source>
        <dbReference type="Proteomes" id="UP000822688"/>
    </source>
</evidence>
<reference evidence="1" key="1">
    <citation type="submission" date="2020-06" db="EMBL/GenBank/DDBJ databases">
        <title>WGS assembly of Ceratodon purpureus strain R40.</title>
        <authorList>
            <person name="Carey S.B."/>
            <person name="Jenkins J."/>
            <person name="Shu S."/>
            <person name="Lovell J.T."/>
            <person name="Sreedasyam A."/>
            <person name="Maumus F."/>
            <person name="Tiley G.P."/>
            <person name="Fernandez-Pozo N."/>
            <person name="Barry K."/>
            <person name="Chen C."/>
            <person name="Wang M."/>
            <person name="Lipzen A."/>
            <person name="Daum C."/>
            <person name="Saski C.A."/>
            <person name="Payton A.C."/>
            <person name="Mcbreen J.C."/>
            <person name="Conrad R.E."/>
            <person name="Kollar L.M."/>
            <person name="Olsson S."/>
            <person name="Huttunen S."/>
            <person name="Landis J.B."/>
            <person name="Wickett N.J."/>
            <person name="Johnson M.G."/>
            <person name="Rensing S.A."/>
            <person name="Grimwood J."/>
            <person name="Schmutz J."/>
            <person name="Mcdaniel S.F."/>
        </authorList>
    </citation>
    <scope>NUCLEOTIDE SEQUENCE</scope>
    <source>
        <strain evidence="1">R40</strain>
    </source>
</reference>
<organism evidence="1 2">
    <name type="scientific">Ceratodon purpureus</name>
    <name type="common">Fire moss</name>
    <name type="synonym">Dicranum purpureum</name>
    <dbReference type="NCBI Taxonomy" id="3225"/>
    <lineage>
        <taxon>Eukaryota</taxon>
        <taxon>Viridiplantae</taxon>
        <taxon>Streptophyta</taxon>
        <taxon>Embryophyta</taxon>
        <taxon>Bryophyta</taxon>
        <taxon>Bryophytina</taxon>
        <taxon>Bryopsida</taxon>
        <taxon>Dicranidae</taxon>
        <taxon>Pseudoditrichales</taxon>
        <taxon>Ditrichaceae</taxon>
        <taxon>Ceratodon</taxon>
    </lineage>
</organism>
<dbReference type="Proteomes" id="UP000822688">
    <property type="component" value="Chromosome 12"/>
</dbReference>
<comment type="caution">
    <text evidence="1">The sequence shown here is derived from an EMBL/GenBank/DDBJ whole genome shotgun (WGS) entry which is preliminary data.</text>
</comment>
<gene>
    <name evidence="1" type="ORF">KC19_12G009100</name>
</gene>
<protein>
    <submittedName>
        <fullName evidence="1">Uncharacterized protein</fullName>
    </submittedName>
</protein>
<accession>A0A8T0G257</accession>
<keyword evidence="2" id="KW-1185">Reference proteome</keyword>
<dbReference type="AlphaFoldDB" id="A0A8T0G257"/>
<evidence type="ECO:0000313" key="1">
    <source>
        <dbReference type="EMBL" id="KAG0553406.1"/>
    </source>
</evidence>